<dbReference type="STRING" id="1379.HMPREF3186_00802"/>
<dbReference type="RefSeq" id="WP_003145472.1">
    <property type="nucleotide sequence ID" value="NZ_CP083637.1"/>
</dbReference>
<dbReference type="GO" id="GO:0045892">
    <property type="term" value="P:negative regulation of DNA-templated transcription"/>
    <property type="evidence" value="ECO:0007669"/>
    <property type="project" value="TreeGrafter"/>
</dbReference>
<dbReference type="Gene3D" id="1.10.10.10">
    <property type="entry name" value="Winged helix-like DNA-binding domain superfamily/Winged helix DNA-binding domain"/>
    <property type="match status" value="1"/>
</dbReference>
<dbReference type="PATRIC" id="fig|1379.3.peg.784"/>
<dbReference type="InterPro" id="IPR050679">
    <property type="entry name" value="Bact_HTH_transcr_reg"/>
</dbReference>
<dbReference type="PANTHER" id="PTHR44846">
    <property type="entry name" value="MANNOSYL-D-GLYCERATE TRANSPORT/METABOLISM SYSTEM REPRESSOR MNGR-RELATED"/>
    <property type="match status" value="1"/>
</dbReference>
<dbReference type="GO" id="GO:0003677">
    <property type="term" value="F:DNA binding"/>
    <property type="evidence" value="ECO:0007669"/>
    <property type="project" value="UniProtKB-KW"/>
</dbReference>
<dbReference type="AlphaFoldDB" id="A0A133ZXY7"/>
<name>A0A133ZXY7_9BACL</name>
<dbReference type="InterPro" id="IPR028978">
    <property type="entry name" value="Chorismate_lyase_/UTRA_dom_sf"/>
</dbReference>
<protein>
    <submittedName>
        <fullName evidence="5">Putative trehalose operon repressor</fullName>
    </submittedName>
</protein>
<proteinExistence type="predicted"/>
<dbReference type="InterPro" id="IPR036388">
    <property type="entry name" value="WH-like_DNA-bd_sf"/>
</dbReference>
<dbReference type="SMART" id="SM00345">
    <property type="entry name" value="HTH_GNTR"/>
    <property type="match status" value="1"/>
</dbReference>
<dbReference type="InterPro" id="IPR036390">
    <property type="entry name" value="WH_DNA-bd_sf"/>
</dbReference>
<dbReference type="GO" id="GO:0003700">
    <property type="term" value="F:DNA-binding transcription factor activity"/>
    <property type="evidence" value="ECO:0007669"/>
    <property type="project" value="InterPro"/>
</dbReference>
<accession>A0A133ZXY7</accession>
<dbReference type="OrthoDB" id="9816541at2"/>
<dbReference type="InterPro" id="IPR000524">
    <property type="entry name" value="Tscrpt_reg_HTH_GntR"/>
</dbReference>
<keyword evidence="1" id="KW-0805">Transcription regulation</keyword>
<dbReference type="Pfam" id="PF00392">
    <property type="entry name" value="GntR"/>
    <property type="match status" value="1"/>
</dbReference>
<dbReference type="Gene3D" id="3.40.1410.10">
    <property type="entry name" value="Chorismate lyase-like"/>
    <property type="match status" value="1"/>
</dbReference>
<dbReference type="PRINTS" id="PR00035">
    <property type="entry name" value="HTHGNTR"/>
</dbReference>
<evidence type="ECO:0000313" key="6">
    <source>
        <dbReference type="Proteomes" id="UP000070355"/>
    </source>
</evidence>
<comment type="caution">
    <text evidence="5">The sequence shown here is derived from an EMBL/GenBank/DDBJ whole genome shotgun (WGS) entry which is preliminary data.</text>
</comment>
<evidence type="ECO:0000259" key="4">
    <source>
        <dbReference type="PROSITE" id="PS50949"/>
    </source>
</evidence>
<evidence type="ECO:0000256" key="2">
    <source>
        <dbReference type="ARBA" id="ARBA00023125"/>
    </source>
</evidence>
<keyword evidence="3" id="KW-0804">Transcription</keyword>
<dbReference type="Pfam" id="PF07702">
    <property type="entry name" value="UTRA"/>
    <property type="match status" value="1"/>
</dbReference>
<dbReference type="SUPFAM" id="SSF64288">
    <property type="entry name" value="Chorismate lyase-like"/>
    <property type="match status" value="1"/>
</dbReference>
<keyword evidence="2" id="KW-0238">DNA-binding</keyword>
<dbReference type="InterPro" id="IPR011663">
    <property type="entry name" value="UTRA"/>
</dbReference>
<reference evidence="6" key="1">
    <citation type="submission" date="2016-01" db="EMBL/GenBank/DDBJ databases">
        <authorList>
            <person name="Mitreva M."/>
            <person name="Pepin K.H."/>
            <person name="Mihindukulasuriya K.A."/>
            <person name="Fulton R."/>
            <person name="Fronick C."/>
            <person name="O'Laughlin M."/>
            <person name="Miner T."/>
            <person name="Herter B."/>
            <person name="Rosa B.A."/>
            <person name="Cordes M."/>
            <person name="Tomlinson C."/>
            <person name="Wollam A."/>
            <person name="Palsikar V.B."/>
            <person name="Mardis E.R."/>
            <person name="Wilson R.K."/>
        </authorList>
    </citation>
    <scope>NUCLEOTIDE SEQUENCE [LARGE SCALE GENOMIC DNA]</scope>
    <source>
        <strain evidence="6">DNF01167</strain>
    </source>
</reference>
<evidence type="ECO:0000256" key="1">
    <source>
        <dbReference type="ARBA" id="ARBA00023015"/>
    </source>
</evidence>
<dbReference type="GeneID" id="93287776"/>
<dbReference type="PANTHER" id="PTHR44846:SF12">
    <property type="entry name" value="HTH-TYPE TRANSCRIPTIONAL REGULATOR TRER"/>
    <property type="match status" value="1"/>
</dbReference>
<gene>
    <name evidence="5" type="ORF">HMPREF3186_00802</name>
</gene>
<evidence type="ECO:0000313" key="5">
    <source>
        <dbReference type="EMBL" id="KXB60305.1"/>
    </source>
</evidence>
<evidence type="ECO:0000256" key="3">
    <source>
        <dbReference type="ARBA" id="ARBA00023163"/>
    </source>
</evidence>
<dbReference type="EMBL" id="LSDC01000057">
    <property type="protein sequence ID" value="KXB60305.1"/>
    <property type="molecule type" value="Genomic_DNA"/>
</dbReference>
<organism evidence="5 6">
    <name type="scientific">Gemella haemolysans</name>
    <dbReference type="NCBI Taxonomy" id="1379"/>
    <lineage>
        <taxon>Bacteria</taxon>
        <taxon>Bacillati</taxon>
        <taxon>Bacillota</taxon>
        <taxon>Bacilli</taxon>
        <taxon>Bacillales</taxon>
        <taxon>Gemellaceae</taxon>
        <taxon>Gemella</taxon>
    </lineage>
</organism>
<dbReference type="CDD" id="cd07377">
    <property type="entry name" value="WHTH_GntR"/>
    <property type="match status" value="1"/>
</dbReference>
<feature type="domain" description="HTH gntR-type" evidence="4">
    <location>
        <begin position="1"/>
        <end position="69"/>
    </location>
</feature>
<dbReference type="SMART" id="SM00866">
    <property type="entry name" value="UTRA"/>
    <property type="match status" value="1"/>
</dbReference>
<dbReference type="PROSITE" id="PS50949">
    <property type="entry name" value="HTH_GNTR"/>
    <property type="match status" value="1"/>
</dbReference>
<sequence>MSKYKQVYRDLKEKIDTRVYKRNTELPSENELVKEYGYSKDTIRKALSLLEINGYIQKIKGKNSLILGHGRIKNNYLGNIKTSSELNIDGKYEIKTSLESLYIIQGDKKIMDIFGSNEDNDFYRVSRSRLINGERLEYEVSYFDRKLVPFINKEIAESSIYKYLEKELGLNITHSRREISFRYATEEEKQHMDLGEYNMVAVVESITYLSNGNILQYGILTYRPDKFTFVTMAKR</sequence>
<dbReference type="Proteomes" id="UP000070355">
    <property type="component" value="Unassembled WGS sequence"/>
</dbReference>
<dbReference type="SUPFAM" id="SSF46785">
    <property type="entry name" value="Winged helix' DNA-binding domain"/>
    <property type="match status" value="1"/>
</dbReference>